<keyword evidence="2" id="KW-1185">Reference proteome</keyword>
<dbReference type="Pfam" id="PF10328">
    <property type="entry name" value="7TM_GPCR_Srx"/>
    <property type="match status" value="1"/>
</dbReference>
<reference evidence="2" key="1">
    <citation type="journal article" date="2008" name="Nat. Genet.">
        <title>The Pristionchus pacificus genome provides a unique perspective on nematode lifestyle and parasitism.</title>
        <authorList>
            <person name="Dieterich C."/>
            <person name="Clifton S.W."/>
            <person name="Schuster L.N."/>
            <person name="Chinwalla A."/>
            <person name="Delehaunty K."/>
            <person name="Dinkelacker I."/>
            <person name="Fulton L."/>
            <person name="Fulton R."/>
            <person name="Godfrey J."/>
            <person name="Minx P."/>
            <person name="Mitreva M."/>
            <person name="Roeseler W."/>
            <person name="Tian H."/>
            <person name="Witte H."/>
            <person name="Yang S.P."/>
            <person name="Wilson R.K."/>
            <person name="Sommer R.J."/>
        </authorList>
    </citation>
    <scope>NUCLEOTIDE SEQUENCE [LARGE SCALE GENOMIC DNA]</scope>
    <source>
        <strain evidence="2">PS312</strain>
    </source>
</reference>
<gene>
    <name evidence="1" type="primary">WBGene00280056</name>
</gene>
<protein>
    <submittedName>
        <fullName evidence="1">G protein-coupled receptor</fullName>
    </submittedName>
</protein>
<evidence type="ECO:0000313" key="1">
    <source>
        <dbReference type="EnsemblMetazoa" id="PPA41687.1"/>
    </source>
</evidence>
<accession>A0A2A6CMT8</accession>
<dbReference type="PANTHER" id="PTHR23017:SF3">
    <property type="entry name" value="G-PROTEIN COUPLED RECEPTORS FAMILY 1 PROFILE DOMAIN-CONTAINING PROTEIN"/>
    <property type="match status" value="1"/>
</dbReference>
<dbReference type="Proteomes" id="UP000005239">
    <property type="component" value="Unassembled WGS sequence"/>
</dbReference>
<dbReference type="AlphaFoldDB" id="A0A2A6CMT8"/>
<accession>A0A8R1UY34</accession>
<evidence type="ECO:0000313" key="2">
    <source>
        <dbReference type="Proteomes" id="UP000005239"/>
    </source>
</evidence>
<dbReference type="InterPro" id="IPR019430">
    <property type="entry name" value="7TM_GPCR_serpentine_rcpt_Srx"/>
</dbReference>
<dbReference type="EnsemblMetazoa" id="PPA41687.1">
    <property type="protein sequence ID" value="PPA41687.1"/>
    <property type="gene ID" value="WBGene00280056"/>
</dbReference>
<organism evidence="1 2">
    <name type="scientific">Pristionchus pacificus</name>
    <name type="common">Parasitic nematode worm</name>
    <dbReference type="NCBI Taxonomy" id="54126"/>
    <lineage>
        <taxon>Eukaryota</taxon>
        <taxon>Metazoa</taxon>
        <taxon>Ecdysozoa</taxon>
        <taxon>Nematoda</taxon>
        <taxon>Chromadorea</taxon>
        <taxon>Rhabditida</taxon>
        <taxon>Rhabditina</taxon>
        <taxon>Diplogasteromorpha</taxon>
        <taxon>Diplogasteroidea</taxon>
        <taxon>Neodiplogasteridae</taxon>
        <taxon>Pristionchus</taxon>
    </lineage>
</organism>
<reference evidence="1" key="2">
    <citation type="submission" date="2022-06" db="UniProtKB">
        <authorList>
            <consortium name="EnsemblMetazoa"/>
        </authorList>
    </citation>
    <scope>IDENTIFICATION</scope>
    <source>
        <strain evidence="1">PS312</strain>
    </source>
</reference>
<dbReference type="PANTHER" id="PTHR23017">
    <property type="entry name" value="SERPENTINE RECEPTOR, CLASS X"/>
    <property type="match status" value="1"/>
</dbReference>
<proteinExistence type="predicted"/>
<sequence length="243" mass="27436">MRNSPGSTVVLYAVRLGIVLLEKGFKCLEVSIAGMASNAFACRTVLITKVSWIFFEVILQIYHDHGLVHAQLVRCALHNSCALEFRSVLGILYLECSANRHVRATIDGGAQGSPSLHFTYSIVRSLRDRVCDIKSDPHYAYKWLSDYQSTSLFLFRLVGEHIYDKMPGKIIGQIALCCSYVCEYSHVAISFNRLVTIAYQMKVLGSMFFTKRLTAILVSLAVLFAFMQITPYFSRRKLRASLQ</sequence>
<name>A0A2A6CMT8_PRIPA</name>